<gene>
    <name evidence="2" type="ordered locus">Smon_0693</name>
</gene>
<proteinExistence type="predicted"/>
<dbReference type="EMBL" id="CP001779">
    <property type="protein sequence ID" value="ACZ01166.1"/>
    <property type="molecule type" value="Genomic_DNA"/>
</dbReference>
<accession>D1AXZ0</accession>
<dbReference type="STRING" id="519441.Smon_0693"/>
<dbReference type="RefSeq" id="WP_012858717.1">
    <property type="nucleotide sequence ID" value="NC_013515.1"/>
</dbReference>
<evidence type="ECO:0000313" key="3">
    <source>
        <dbReference type="Proteomes" id="UP000002072"/>
    </source>
</evidence>
<keyword evidence="3" id="KW-1185">Reference proteome</keyword>
<dbReference type="Pfam" id="PF13630">
    <property type="entry name" value="SdpI"/>
    <property type="match status" value="1"/>
</dbReference>
<keyword evidence="1" id="KW-0812">Transmembrane</keyword>
<feature type="transmembrane region" description="Helical" evidence="1">
    <location>
        <begin position="6"/>
        <end position="24"/>
    </location>
</feature>
<evidence type="ECO:0000313" key="2">
    <source>
        <dbReference type="EMBL" id="ACZ01166.1"/>
    </source>
</evidence>
<dbReference type="AlphaFoldDB" id="D1AXZ0"/>
<dbReference type="Proteomes" id="UP000002072">
    <property type="component" value="Chromosome"/>
</dbReference>
<feature type="transmembrane region" description="Helical" evidence="1">
    <location>
        <begin position="56"/>
        <end position="74"/>
    </location>
</feature>
<keyword evidence="1" id="KW-1133">Transmembrane helix</keyword>
<dbReference type="InterPro" id="IPR025962">
    <property type="entry name" value="SdpI/YhfL"/>
</dbReference>
<feature type="transmembrane region" description="Helical" evidence="1">
    <location>
        <begin position="80"/>
        <end position="105"/>
    </location>
</feature>
<dbReference type="eggNOG" id="COG5658">
    <property type="taxonomic scope" value="Bacteria"/>
</dbReference>
<evidence type="ECO:0008006" key="4">
    <source>
        <dbReference type="Google" id="ProtNLM"/>
    </source>
</evidence>
<dbReference type="HOGENOM" id="CLU_155106_0_0_0"/>
<reference evidence="2 3" key="1">
    <citation type="journal article" date="2009" name="Stand. Genomic Sci.">
        <title>Complete genome sequence of Streptobacillus moniliformis type strain (9901T).</title>
        <authorList>
            <person name="Nolan M."/>
            <person name="Gronow S."/>
            <person name="Lapidus A."/>
            <person name="Ivanova N."/>
            <person name="Copeland A."/>
            <person name="Lucas S."/>
            <person name="Del Rio T.G."/>
            <person name="Chen F."/>
            <person name="Tice H."/>
            <person name="Pitluck S."/>
            <person name="Cheng J.F."/>
            <person name="Sims D."/>
            <person name="Meincke L."/>
            <person name="Bruce D."/>
            <person name="Goodwin L."/>
            <person name="Brettin T."/>
            <person name="Han C."/>
            <person name="Detter J.C."/>
            <person name="Ovchinikova G."/>
            <person name="Pati A."/>
            <person name="Mavromatis K."/>
            <person name="Mikhailova N."/>
            <person name="Chen A."/>
            <person name="Palaniappan K."/>
            <person name="Land M."/>
            <person name="Hauser L."/>
            <person name="Chang Y.J."/>
            <person name="Jeffries C.D."/>
            <person name="Rohde M."/>
            <person name="Sproer C."/>
            <person name="Goker M."/>
            <person name="Bristow J."/>
            <person name="Eisen J.A."/>
            <person name="Markowitz V."/>
            <person name="Hugenholtz P."/>
            <person name="Kyrpides N.C."/>
            <person name="Klenk H.P."/>
            <person name="Chain P."/>
        </authorList>
    </citation>
    <scope>NUCLEOTIDE SEQUENCE [LARGE SCALE GENOMIC DNA]</scope>
    <source>
        <strain evidence="3">ATCC 14647 / DSM 12112 / NCTC 10651 / 9901</strain>
    </source>
</reference>
<sequence>MNLFLLINVFLTPFLMILLGSLWTKRFPANINKLYGYRTKWSMLSQSTWTFGNKTFSRLFFIFGIISLIFTAIYDKNRFTSLVFIQILLLFIPFCITEILLRILYNDKGEKK</sequence>
<dbReference type="OrthoDB" id="3173919at2"/>
<dbReference type="GeneID" id="29673830"/>
<organism evidence="2 3">
    <name type="scientific">Streptobacillus moniliformis (strain ATCC 14647 / DSM 12112 / NCTC 10651 / 9901)</name>
    <dbReference type="NCBI Taxonomy" id="519441"/>
    <lineage>
        <taxon>Bacteria</taxon>
        <taxon>Fusobacteriati</taxon>
        <taxon>Fusobacteriota</taxon>
        <taxon>Fusobacteriia</taxon>
        <taxon>Fusobacteriales</taxon>
        <taxon>Leptotrichiaceae</taxon>
        <taxon>Streptobacillus</taxon>
    </lineage>
</organism>
<dbReference type="KEGG" id="smf:Smon_0693"/>
<name>D1AXZ0_STRM9</name>
<keyword evidence="1" id="KW-0472">Membrane</keyword>
<evidence type="ECO:0000256" key="1">
    <source>
        <dbReference type="SAM" id="Phobius"/>
    </source>
</evidence>
<protein>
    <recommendedName>
        <fullName evidence="4">SdpI/YhfL protein family</fullName>
    </recommendedName>
</protein>